<dbReference type="InterPro" id="IPR013525">
    <property type="entry name" value="ABC2_TM"/>
</dbReference>
<evidence type="ECO:0000256" key="2">
    <source>
        <dbReference type="ARBA" id="ARBA00007783"/>
    </source>
</evidence>
<dbReference type="PANTHER" id="PTHR30413">
    <property type="entry name" value="INNER MEMBRANE TRANSPORT PERMEASE"/>
    <property type="match status" value="1"/>
</dbReference>
<evidence type="ECO:0000256" key="4">
    <source>
        <dbReference type="ARBA" id="ARBA00022475"/>
    </source>
</evidence>
<comment type="similarity">
    <text evidence="2">Belongs to the ABC-2 integral membrane protein family.</text>
</comment>
<keyword evidence="4" id="KW-1003">Cell membrane</keyword>
<dbReference type="GO" id="GO:0005886">
    <property type="term" value="C:plasma membrane"/>
    <property type="evidence" value="ECO:0007669"/>
    <property type="project" value="UniProtKB-SubCell"/>
</dbReference>
<feature type="transmembrane region" description="Helical" evidence="9">
    <location>
        <begin position="113"/>
        <end position="135"/>
    </location>
</feature>
<dbReference type="Proteomes" id="UP000265750">
    <property type="component" value="Unassembled WGS sequence"/>
</dbReference>
<feature type="transmembrane region" description="Helical" evidence="9">
    <location>
        <begin position="229"/>
        <end position="249"/>
    </location>
</feature>
<keyword evidence="6 9" id="KW-1133">Transmembrane helix</keyword>
<gene>
    <name evidence="11" type="ORF">D3218_00020</name>
</gene>
<dbReference type="EMBL" id="QYRN01000001">
    <property type="protein sequence ID" value="RIY03204.1"/>
    <property type="molecule type" value="Genomic_DNA"/>
</dbReference>
<organism evidence="11 12">
    <name type="scientific">Aureimonas flava</name>
    <dbReference type="NCBI Taxonomy" id="2320271"/>
    <lineage>
        <taxon>Bacteria</taxon>
        <taxon>Pseudomonadati</taxon>
        <taxon>Pseudomonadota</taxon>
        <taxon>Alphaproteobacteria</taxon>
        <taxon>Hyphomicrobiales</taxon>
        <taxon>Aurantimonadaceae</taxon>
        <taxon>Aureimonas</taxon>
    </lineage>
</organism>
<accession>A0A3A1WQ46</accession>
<sequence>MLRAAREDFVAGLRLHELWLFLGWRDVKKHYSRSILGPLWLTLSMGVMVAGLGVLYSQIFRQDISSYLPFLAIGFIMWGLISGIIIGACDIYSAAAASVRQVRMPLSVYIFQFVWRQFLTFGHNFVIYILVAFIFDIWPGVTGLLFFPALAILLLNGVFAGMILGPLCARFRDIPLIVASVVQVVFFMTPILWSAHMLPDRAVLLAVNPFYHLIEILRDPLLGNPALPMNWIACIAMTIVMGTVAILFFSRYRARIAYWA</sequence>
<evidence type="ECO:0000256" key="9">
    <source>
        <dbReference type="SAM" id="Phobius"/>
    </source>
</evidence>
<dbReference type="AlphaFoldDB" id="A0A3A1WQ46"/>
<dbReference type="OrthoDB" id="9796017at2"/>
<keyword evidence="5 9" id="KW-0812">Transmembrane</keyword>
<evidence type="ECO:0000256" key="7">
    <source>
        <dbReference type="ARBA" id="ARBA00023047"/>
    </source>
</evidence>
<keyword evidence="8 9" id="KW-0472">Membrane</keyword>
<comment type="caution">
    <text evidence="11">The sequence shown here is derived from an EMBL/GenBank/DDBJ whole genome shotgun (WGS) entry which is preliminary data.</text>
</comment>
<evidence type="ECO:0000259" key="10">
    <source>
        <dbReference type="Pfam" id="PF01061"/>
    </source>
</evidence>
<dbReference type="GO" id="GO:0140359">
    <property type="term" value="F:ABC-type transporter activity"/>
    <property type="evidence" value="ECO:0007669"/>
    <property type="project" value="InterPro"/>
</dbReference>
<reference evidence="12" key="1">
    <citation type="submission" date="2018-09" db="EMBL/GenBank/DDBJ databases">
        <authorList>
            <person name="Tuo L."/>
        </authorList>
    </citation>
    <scope>NUCLEOTIDE SEQUENCE [LARGE SCALE GENOMIC DNA]</scope>
    <source>
        <strain evidence="12">M2BS4Y-1</strain>
    </source>
</reference>
<comment type="subcellular location">
    <subcellularLocation>
        <location evidence="1">Cell membrane</location>
        <topology evidence="1">Multi-pass membrane protein</topology>
    </subcellularLocation>
</comment>
<feature type="transmembrane region" description="Helical" evidence="9">
    <location>
        <begin position="176"/>
        <end position="195"/>
    </location>
</feature>
<dbReference type="Pfam" id="PF01061">
    <property type="entry name" value="ABC2_membrane"/>
    <property type="match status" value="1"/>
</dbReference>
<keyword evidence="7" id="KW-0762">Sugar transport</keyword>
<feature type="domain" description="ABC-2 type transporter transmembrane" evidence="10">
    <location>
        <begin position="19"/>
        <end position="219"/>
    </location>
</feature>
<feature type="transmembrane region" description="Helical" evidence="9">
    <location>
        <begin position="68"/>
        <end position="92"/>
    </location>
</feature>
<name>A0A3A1WQ46_9HYPH</name>
<dbReference type="GO" id="GO:0015920">
    <property type="term" value="P:lipopolysaccharide transport"/>
    <property type="evidence" value="ECO:0007669"/>
    <property type="project" value="TreeGrafter"/>
</dbReference>
<dbReference type="PANTHER" id="PTHR30413:SF10">
    <property type="entry name" value="CAPSULE POLYSACCHARIDE EXPORT INNER-MEMBRANE PROTEIN CTRC"/>
    <property type="match status" value="1"/>
</dbReference>
<keyword evidence="3" id="KW-0813">Transport</keyword>
<evidence type="ECO:0000256" key="8">
    <source>
        <dbReference type="ARBA" id="ARBA00023136"/>
    </source>
</evidence>
<evidence type="ECO:0000256" key="6">
    <source>
        <dbReference type="ARBA" id="ARBA00022989"/>
    </source>
</evidence>
<evidence type="ECO:0000256" key="3">
    <source>
        <dbReference type="ARBA" id="ARBA00022448"/>
    </source>
</evidence>
<dbReference type="GO" id="GO:0015774">
    <property type="term" value="P:polysaccharide transport"/>
    <property type="evidence" value="ECO:0007669"/>
    <property type="project" value="UniProtKB-KW"/>
</dbReference>
<proteinExistence type="inferred from homology"/>
<feature type="transmembrane region" description="Helical" evidence="9">
    <location>
        <begin position="141"/>
        <end position="164"/>
    </location>
</feature>
<evidence type="ECO:0000256" key="1">
    <source>
        <dbReference type="ARBA" id="ARBA00004651"/>
    </source>
</evidence>
<evidence type="ECO:0000256" key="5">
    <source>
        <dbReference type="ARBA" id="ARBA00022692"/>
    </source>
</evidence>
<evidence type="ECO:0000313" key="12">
    <source>
        <dbReference type="Proteomes" id="UP000265750"/>
    </source>
</evidence>
<feature type="transmembrane region" description="Helical" evidence="9">
    <location>
        <begin position="35"/>
        <end position="56"/>
    </location>
</feature>
<protein>
    <submittedName>
        <fullName evidence="11">ABC transporter permease</fullName>
    </submittedName>
</protein>
<keyword evidence="7" id="KW-0625">Polysaccharide transport</keyword>
<keyword evidence="12" id="KW-1185">Reference proteome</keyword>
<evidence type="ECO:0000313" key="11">
    <source>
        <dbReference type="EMBL" id="RIY03204.1"/>
    </source>
</evidence>